<comment type="caution">
    <text evidence="5">The sequence shown here is derived from an EMBL/GenBank/DDBJ whole genome shotgun (WGS) entry which is preliminary data.</text>
</comment>
<dbReference type="Proteomes" id="UP000285120">
    <property type="component" value="Unassembled WGS sequence"/>
</dbReference>
<organism evidence="5 6">
    <name type="scientific">Sinobaca qinghaiensis</name>
    <dbReference type="NCBI Taxonomy" id="342944"/>
    <lineage>
        <taxon>Bacteria</taxon>
        <taxon>Bacillati</taxon>
        <taxon>Bacillota</taxon>
        <taxon>Bacilli</taxon>
        <taxon>Bacillales</taxon>
        <taxon>Sporolactobacillaceae</taxon>
        <taxon>Sinobaca</taxon>
    </lineage>
</organism>
<sequence>MTTLKWGILGPGTISINFSKAIKAVNGHVHAVASRSADRAQAFADTYGIDHAYGSYEELLEDDEVDVVYIATPHSHHFEWVMKSLEKNRHVFCEKAITVNDRQLQILKEEAEKRGLILAEAMTIYHNPLHKKVKSFIEEGGIGKVSMVNVTFGMFKDFDKTDRFFNKDLAGGALLDIGTYALTFARYYLTAAPNEIVTLGTTASTGVDEQSGIVLKNEHQEVAVVSLALRGNMPKKGLITGSQGYIEMDDFNRASRADIVYNDGTTETLEAGETARALEYEVEAMNQMVIARSNDGTLDLTSDVMKIMDEVRRQWGLQFPGE</sequence>
<dbReference type="RefSeq" id="WP_120193555.1">
    <property type="nucleotide sequence ID" value="NZ_RAPK01000009.1"/>
</dbReference>
<accession>A0A419V415</accession>
<dbReference type="Pfam" id="PF01408">
    <property type="entry name" value="GFO_IDH_MocA"/>
    <property type="match status" value="1"/>
</dbReference>
<evidence type="ECO:0000259" key="4">
    <source>
        <dbReference type="Pfam" id="PF22725"/>
    </source>
</evidence>
<dbReference type="PANTHER" id="PTHR22604">
    <property type="entry name" value="OXIDOREDUCTASES"/>
    <property type="match status" value="1"/>
</dbReference>
<evidence type="ECO:0000313" key="6">
    <source>
        <dbReference type="Proteomes" id="UP000285120"/>
    </source>
</evidence>
<name>A0A419V415_9BACL</name>
<dbReference type="InterPro" id="IPR036291">
    <property type="entry name" value="NAD(P)-bd_dom_sf"/>
</dbReference>
<dbReference type="InterPro" id="IPR050984">
    <property type="entry name" value="Gfo/Idh/MocA_domain"/>
</dbReference>
<evidence type="ECO:0000256" key="2">
    <source>
        <dbReference type="ARBA" id="ARBA00023002"/>
    </source>
</evidence>
<gene>
    <name evidence="5" type="ORF">ATL39_2388</name>
</gene>
<keyword evidence="6" id="KW-1185">Reference proteome</keyword>
<dbReference type="GO" id="GO:0016491">
    <property type="term" value="F:oxidoreductase activity"/>
    <property type="evidence" value="ECO:0007669"/>
    <property type="project" value="UniProtKB-KW"/>
</dbReference>
<feature type="domain" description="GFO/IDH/MocA-like oxidoreductase" evidence="4">
    <location>
        <begin position="131"/>
        <end position="246"/>
    </location>
</feature>
<keyword evidence="2" id="KW-0560">Oxidoreductase</keyword>
<dbReference type="EMBL" id="RAPK01000009">
    <property type="protein sequence ID" value="RKD73182.1"/>
    <property type="molecule type" value="Genomic_DNA"/>
</dbReference>
<feature type="domain" description="Gfo/Idh/MocA-like oxidoreductase N-terminal" evidence="3">
    <location>
        <begin position="5"/>
        <end position="119"/>
    </location>
</feature>
<dbReference type="OrthoDB" id="9815825at2"/>
<dbReference type="Gene3D" id="3.40.50.720">
    <property type="entry name" value="NAD(P)-binding Rossmann-like Domain"/>
    <property type="match status" value="1"/>
</dbReference>
<dbReference type="AlphaFoldDB" id="A0A419V415"/>
<dbReference type="SUPFAM" id="SSF51735">
    <property type="entry name" value="NAD(P)-binding Rossmann-fold domains"/>
    <property type="match status" value="1"/>
</dbReference>
<reference evidence="5 6" key="1">
    <citation type="submission" date="2018-09" db="EMBL/GenBank/DDBJ databases">
        <title>Genomic Encyclopedia of Archaeal and Bacterial Type Strains, Phase II (KMG-II): from individual species to whole genera.</title>
        <authorList>
            <person name="Goeker M."/>
        </authorList>
    </citation>
    <scope>NUCLEOTIDE SEQUENCE [LARGE SCALE GENOMIC DNA]</scope>
    <source>
        <strain evidence="5 6">DSM 17008</strain>
    </source>
</reference>
<dbReference type="InterPro" id="IPR000683">
    <property type="entry name" value="Gfo/Idh/MocA-like_OxRdtase_N"/>
</dbReference>
<dbReference type="GO" id="GO:0000166">
    <property type="term" value="F:nucleotide binding"/>
    <property type="evidence" value="ECO:0007669"/>
    <property type="project" value="InterPro"/>
</dbReference>
<comment type="similarity">
    <text evidence="1">Belongs to the Gfo/Idh/MocA family.</text>
</comment>
<protein>
    <submittedName>
        <fullName evidence="5">Putative dehydrogenase</fullName>
    </submittedName>
</protein>
<dbReference type="InterPro" id="IPR055170">
    <property type="entry name" value="GFO_IDH_MocA-like_dom"/>
</dbReference>
<dbReference type="PANTHER" id="PTHR22604:SF105">
    <property type="entry name" value="TRANS-1,2-DIHYDROBENZENE-1,2-DIOL DEHYDROGENASE"/>
    <property type="match status" value="1"/>
</dbReference>
<dbReference type="SUPFAM" id="SSF55347">
    <property type="entry name" value="Glyceraldehyde-3-phosphate dehydrogenase-like, C-terminal domain"/>
    <property type="match status" value="1"/>
</dbReference>
<dbReference type="Pfam" id="PF22725">
    <property type="entry name" value="GFO_IDH_MocA_C3"/>
    <property type="match status" value="1"/>
</dbReference>
<proteinExistence type="inferred from homology"/>
<evidence type="ECO:0000259" key="3">
    <source>
        <dbReference type="Pfam" id="PF01408"/>
    </source>
</evidence>
<evidence type="ECO:0000256" key="1">
    <source>
        <dbReference type="ARBA" id="ARBA00010928"/>
    </source>
</evidence>
<evidence type="ECO:0000313" key="5">
    <source>
        <dbReference type="EMBL" id="RKD73182.1"/>
    </source>
</evidence>
<dbReference type="Gene3D" id="3.30.360.10">
    <property type="entry name" value="Dihydrodipicolinate Reductase, domain 2"/>
    <property type="match status" value="1"/>
</dbReference>